<dbReference type="RefSeq" id="WP_306209615.1">
    <property type="nucleotide sequence ID" value="NZ_CP132353.1"/>
</dbReference>
<dbReference type="KEGG" id="epi:Q3V30_00985"/>
<dbReference type="SUPFAM" id="SSF47413">
    <property type="entry name" value="lambda repressor-like DNA-binding domains"/>
    <property type="match status" value="1"/>
</dbReference>
<sequence length="153" mass="16804">MRAVEATTLQQAINATETLVNAVPMLGPHPTSKDYKEALALVELLIDHHDESPLIDLLTRKIADYEDAAPELAEFNARIAALPRDLAMLRTLMEQYGLNQSSFSREIGSRSLVSMILKGQRSLTLDHMRALSARFNIPVSAFIDASTSPPGCD</sequence>
<proteinExistence type="predicted"/>
<evidence type="ECO:0000313" key="3">
    <source>
        <dbReference type="Proteomes" id="UP001228139"/>
    </source>
</evidence>
<accession>A0AA50DLJ5</accession>
<dbReference type="PANTHER" id="PTHR40455:SF1">
    <property type="entry name" value="ANTITOXIN HIGA"/>
    <property type="match status" value="1"/>
</dbReference>
<dbReference type="InterPro" id="IPR010982">
    <property type="entry name" value="Lambda_DNA-bd_dom_sf"/>
</dbReference>
<dbReference type="SMART" id="SM00530">
    <property type="entry name" value="HTH_XRE"/>
    <property type="match status" value="1"/>
</dbReference>
<evidence type="ECO:0000259" key="1">
    <source>
        <dbReference type="PROSITE" id="PS50943"/>
    </source>
</evidence>
<dbReference type="AlphaFoldDB" id="A0AA50DLJ5"/>
<dbReference type="InterPro" id="IPR039060">
    <property type="entry name" value="Antitox_HigA"/>
</dbReference>
<gene>
    <name evidence="2" type="ORF">Q3V30_00985</name>
</gene>
<dbReference type="Pfam" id="PF01381">
    <property type="entry name" value="HTH_3"/>
    <property type="match status" value="1"/>
</dbReference>
<name>A0AA50DLJ5_9GAMM</name>
<dbReference type="GO" id="GO:0006355">
    <property type="term" value="P:regulation of DNA-templated transcription"/>
    <property type="evidence" value="ECO:0007669"/>
    <property type="project" value="InterPro"/>
</dbReference>
<dbReference type="Proteomes" id="UP001228139">
    <property type="component" value="Chromosome"/>
</dbReference>
<reference evidence="2 3" key="1">
    <citation type="submission" date="2023-07" db="EMBL/GenBank/DDBJ databases">
        <title>Pathogenic bacteria of pear tree diseases.</title>
        <authorList>
            <person name="Zhang Z."/>
            <person name="He L."/>
            <person name="Huang R."/>
        </authorList>
    </citation>
    <scope>NUCLEOTIDE SEQUENCE [LARGE SCALE GENOMIC DNA]</scope>
    <source>
        <strain evidence="2 3">DE2</strain>
    </source>
</reference>
<dbReference type="InterPro" id="IPR001387">
    <property type="entry name" value="Cro/C1-type_HTH"/>
</dbReference>
<feature type="domain" description="HTH cro/C1-type" evidence="1">
    <location>
        <begin position="89"/>
        <end position="142"/>
    </location>
</feature>
<organism evidence="2 3">
    <name type="scientific">Erwinia pyri</name>
    <dbReference type="NCBI Taxonomy" id="3062598"/>
    <lineage>
        <taxon>Bacteria</taxon>
        <taxon>Pseudomonadati</taxon>
        <taxon>Pseudomonadota</taxon>
        <taxon>Gammaproteobacteria</taxon>
        <taxon>Enterobacterales</taxon>
        <taxon>Erwiniaceae</taxon>
        <taxon>Erwinia</taxon>
    </lineage>
</organism>
<dbReference type="Gene3D" id="1.10.260.40">
    <property type="entry name" value="lambda repressor-like DNA-binding domains"/>
    <property type="match status" value="1"/>
</dbReference>
<dbReference type="PANTHER" id="PTHR40455">
    <property type="entry name" value="ANTITOXIN HIGA"/>
    <property type="match status" value="1"/>
</dbReference>
<protein>
    <submittedName>
        <fullName evidence="2">Helix-turn-helix domain-containing protein</fullName>
    </submittedName>
</protein>
<dbReference type="EMBL" id="CP132353">
    <property type="protein sequence ID" value="WLS79123.1"/>
    <property type="molecule type" value="Genomic_DNA"/>
</dbReference>
<keyword evidence="3" id="KW-1185">Reference proteome</keyword>
<dbReference type="PROSITE" id="PS50943">
    <property type="entry name" value="HTH_CROC1"/>
    <property type="match status" value="1"/>
</dbReference>
<evidence type="ECO:0000313" key="2">
    <source>
        <dbReference type="EMBL" id="WLS79123.1"/>
    </source>
</evidence>
<dbReference type="GO" id="GO:0001046">
    <property type="term" value="F:core promoter sequence-specific DNA binding"/>
    <property type="evidence" value="ECO:0007669"/>
    <property type="project" value="TreeGrafter"/>
</dbReference>